<dbReference type="GeneID" id="77848739"/>
<keyword evidence="1" id="KW-0732">Signal</keyword>
<dbReference type="HOGENOM" id="CLU_043391_0_0_10"/>
<feature type="domain" description="DUF3943" evidence="2">
    <location>
        <begin position="119"/>
        <end position="222"/>
    </location>
</feature>
<dbReference type="AlphaFoldDB" id="K0X913"/>
<evidence type="ECO:0000313" key="3">
    <source>
        <dbReference type="EMBL" id="EJZ64214.1"/>
    </source>
</evidence>
<dbReference type="InterPro" id="IPR025079">
    <property type="entry name" value="DUF3943"/>
</dbReference>
<dbReference type="RefSeq" id="WP_008861935.1">
    <property type="nucleotide sequence ID" value="NZ_JH815204.1"/>
</dbReference>
<accession>K0X913</accession>
<dbReference type="PATRIC" id="fig|742726.3.peg.1550"/>
<evidence type="ECO:0000256" key="1">
    <source>
        <dbReference type="SAM" id="SignalP"/>
    </source>
</evidence>
<protein>
    <recommendedName>
        <fullName evidence="2">DUF3943 domain-containing protein</fullName>
    </recommendedName>
</protein>
<keyword evidence="4" id="KW-1185">Reference proteome</keyword>
<gene>
    <name evidence="3" type="ORF">HMPREF9448_01474</name>
</gene>
<dbReference type="EMBL" id="ADLE01000009">
    <property type="protein sequence ID" value="EJZ64214.1"/>
    <property type="molecule type" value="Genomic_DNA"/>
</dbReference>
<evidence type="ECO:0000313" key="4">
    <source>
        <dbReference type="Proteomes" id="UP000006044"/>
    </source>
</evidence>
<feature type="chain" id="PRO_5003844516" description="DUF3943 domain-containing protein" evidence="1">
    <location>
        <begin position="24"/>
        <end position="521"/>
    </location>
</feature>
<comment type="caution">
    <text evidence="3">The sequence shown here is derived from an EMBL/GenBank/DDBJ whole genome shotgun (WGS) entry which is preliminary data.</text>
</comment>
<reference evidence="3 4" key="1">
    <citation type="submission" date="2012-08" db="EMBL/GenBank/DDBJ databases">
        <title>The Genome Sequence of Barnesiella intestinihominis YIT 11860.</title>
        <authorList>
            <consortium name="The Broad Institute Genome Sequencing Platform"/>
            <person name="Earl A."/>
            <person name="Ward D."/>
            <person name="Feldgarden M."/>
            <person name="Gevers D."/>
            <person name="Morotomi M."/>
            <person name="Walker B."/>
            <person name="Young S.K."/>
            <person name="Zeng Q."/>
            <person name="Gargeya S."/>
            <person name="Fitzgerald M."/>
            <person name="Haas B."/>
            <person name="Abouelleil A."/>
            <person name="Alvarado L."/>
            <person name="Arachchi H.M."/>
            <person name="Berlin A.M."/>
            <person name="Chapman S.B."/>
            <person name="Goldberg J."/>
            <person name="Griggs A."/>
            <person name="Gujja S."/>
            <person name="Hansen M."/>
            <person name="Howarth C."/>
            <person name="Imamovic A."/>
            <person name="Larimer J."/>
            <person name="McCowen C."/>
            <person name="Montmayeur A."/>
            <person name="Murphy C."/>
            <person name="Neiman D."/>
            <person name="Pearson M."/>
            <person name="Priest M."/>
            <person name="Roberts A."/>
            <person name="Saif S."/>
            <person name="Shea T."/>
            <person name="Sisk P."/>
            <person name="Sykes S."/>
            <person name="Wortman J."/>
            <person name="Nusbaum C."/>
            <person name="Birren B."/>
        </authorList>
    </citation>
    <scope>NUCLEOTIDE SEQUENCE [LARGE SCALE GENOMIC DNA]</scope>
    <source>
        <strain evidence="3 4">YIT 11860</strain>
    </source>
</reference>
<proteinExistence type="predicted"/>
<dbReference type="OrthoDB" id="9808630at2"/>
<sequence length="521" mass="59318">MKIGINFCCVLAILSADALSLNANVTVPDSVAEPGVEQMDTLVVESNGEPEINSLFQLGSNVPTHLNVAAPAKKRPWLAGAEVVAEDLLFHVLTRYLIKEDYAQISWSSIKNNFKTGLLWDNDKFETNLFSHPYQGNLYYSSARSNGLNFWESAPYALLGSSIWEWFMETQPASINDIMSTTFGGMALGETTYRLSSLVLNGQARGWERASHELVAAFLNPVRAVNRLMTGEAWRIGPRYVDKEATIPFHFRFEAGYRMLDNIREGKNRSIHVGCMDFSLIYNDPFEIEGNVPFEHFTARMLFNMFAHQPIIGDVNICASIWGREHDYKNGNELFAGIFQNYSYYNSGRMDNESNEVPFRISETVSYGPGVLYRMKLHENNTLALNGFVSGVALGGALCDYYQFHDRDYNMGSGYSIRLNGLFTLQRRFGIYLGFENYHIFTWKGYEHKDYENMNPHYLDAQGAVGDARLQMMNLRGSFAISPKVGISAETAWCRRKSHYKYFPDVLSDTFEFRLMFSYHI</sequence>
<dbReference type="STRING" id="742726.HMPREF9448_01474"/>
<name>K0X913_9BACT</name>
<feature type="signal peptide" evidence="1">
    <location>
        <begin position="1"/>
        <end position="23"/>
    </location>
</feature>
<organism evidence="3 4">
    <name type="scientific">Barnesiella intestinihominis YIT 11860</name>
    <dbReference type="NCBI Taxonomy" id="742726"/>
    <lineage>
        <taxon>Bacteria</taxon>
        <taxon>Pseudomonadati</taxon>
        <taxon>Bacteroidota</taxon>
        <taxon>Bacteroidia</taxon>
        <taxon>Bacteroidales</taxon>
        <taxon>Barnesiellaceae</taxon>
        <taxon>Barnesiella</taxon>
    </lineage>
</organism>
<dbReference type="eggNOG" id="ENOG502Z807">
    <property type="taxonomic scope" value="Bacteria"/>
</dbReference>
<dbReference type="Pfam" id="PF13084">
    <property type="entry name" value="DUF3943"/>
    <property type="match status" value="1"/>
</dbReference>
<dbReference type="Proteomes" id="UP000006044">
    <property type="component" value="Unassembled WGS sequence"/>
</dbReference>
<evidence type="ECO:0000259" key="2">
    <source>
        <dbReference type="Pfam" id="PF13084"/>
    </source>
</evidence>